<evidence type="ECO:0000256" key="5">
    <source>
        <dbReference type="ARBA" id="ARBA00023242"/>
    </source>
</evidence>
<dbReference type="InterPro" id="IPR036957">
    <property type="entry name" value="Znf_PARP_sf"/>
</dbReference>
<evidence type="ECO:0000256" key="6">
    <source>
        <dbReference type="SAM" id="MobiDB-lite"/>
    </source>
</evidence>
<dbReference type="OrthoDB" id="429950at2759"/>
<evidence type="ECO:0000313" key="9">
    <source>
        <dbReference type="Proteomes" id="UP000235388"/>
    </source>
</evidence>
<dbReference type="SUPFAM" id="SSF57716">
    <property type="entry name" value="Glucocorticoid receptor-like (DNA-binding domain)"/>
    <property type="match status" value="1"/>
</dbReference>
<reference evidence="8 9" key="1">
    <citation type="submission" date="2017-11" db="EMBL/GenBank/DDBJ databases">
        <title>De novo assembly and phasing of dikaryotic genomes from two isolates of Puccinia coronata f. sp. avenae, the causal agent of oat crown rust.</title>
        <authorList>
            <person name="Miller M.E."/>
            <person name="Zhang Y."/>
            <person name="Omidvar V."/>
            <person name="Sperschneider J."/>
            <person name="Schwessinger B."/>
            <person name="Raley C."/>
            <person name="Palmer J.M."/>
            <person name="Garnica D."/>
            <person name="Upadhyaya N."/>
            <person name="Rathjen J."/>
            <person name="Taylor J.M."/>
            <person name="Park R.F."/>
            <person name="Dodds P.N."/>
            <person name="Hirsch C.D."/>
            <person name="Kianian S.F."/>
            <person name="Figueroa M."/>
        </authorList>
    </citation>
    <scope>NUCLEOTIDE SEQUENCE [LARGE SCALE GENOMIC DNA]</scope>
    <source>
        <strain evidence="8">12NC29</strain>
    </source>
</reference>
<keyword evidence="4" id="KW-0862">Zinc</keyword>
<organism evidence="8 9">
    <name type="scientific">Puccinia coronata f. sp. avenae</name>
    <dbReference type="NCBI Taxonomy" id="200324"/>
    <lineage>
        <taxon>Eukaryota</taxon>
        <taxon>Fungi</taxon>
        <taxon>Dikarya</taxon>
        <taxon>Basidiomycota</taxon>
        <taxon>Pucciniomycotina</taxon>
        <taxon>Pucciniomycetes</taxon>
        <taxon>Pucciniales</taxon>
        <taxon>Pucciniaceae</taxon>
        <taxon>Puccinia</taxon>
    </lineage>
</organism>
<dbReference type="GO" id="GO:0003677">
    <property type="term" value="F:DNA binding"/>
    <property type="evidence" value="ECO:0007669"/>
    <property type="project" value="InterPro"/>
</dbReference>
<evidence type="ECO:0000256" key="3">
    <source>
        <dbReference type="ARBA" id="ARBA00022771"/>
    </source>
</evidence>
<accession>A0A2N5SE21</accession>
<keyword evidence="3" id="KW-0863">Zinc-finger</keyword>
<dbReference type="EMBL" id="PGCJ01001020">
    <property type="protein sequence ID" value="PLW11425.1"/>
    <property type="molecule type" value="Genomic_DNA"/>
</dbReference>
<evidence type="ECO:0000256" key="4">
    <source>
        <dbReference type="ARBA" id="ARBA00022833"/>
    </source>
</evidence>
<comment type="caution">
    <text evidence="8">The sequence shown here is derived from an EMBL/GenBank/DDBJ whole genome shotgun (WGS) entry which is preliminary data.</text>
</comment>
<dbReference type="GO" id="GO:0008270">
    <property type="term" value="F:zinc ion binding"/>
    <property type="evidence" value="ECO:0007669"/>
    <property type="project" value="UniProtKB-KW"/>
</dbReference>
<protein>
    <recommendedName>
        <fullName evidence="7">PARP-type domain-containing protein</fullName>
    </recommendedName>
</protein>
<evidence type="ECO:0000256" key="1">
    <source>
        <dbReference type="ARBA" id="ARBA00004123"/>
    </source>
</evidence>
<dbReference type="SMART" id="SM01336">
    <property type="entry name" value="zf-PARP"/>
    <property type="match status" value="1"/>
</dbReference>
<keyword evidence="5" id="KW-0539">Nucleus</keyword>
<sequence>MTGYRVEYASSGRAKCNGRKPCQGTAISKGQIRFGTWVTIHEKGSFKWRHWGCLTSSVLQNVSNELEGKIDELDGIEELESADQEKIKKAFQDGQVDPGDVPPTAVAEETGNPAEDDDDADKKETKKRKRAPAKKAKANAKTNAENLDQTSPPDGQLADGEKAPKKKKSKAVKKPPASSD</sequence>
<keyword evidence="9" id="KW-1185">Reference proteome</keyword>
<dbReference type="InterPro" id="IPR001510">
    <property type="entry name" value="Znf_PARP"/>
</dbReference>
<feature type="region of interest" description="Disordered" evidence="6">
    <location>
        <begin position="84"/>
        <end position="180"/>
    </location>
</feature>
<feature type="domain" description="PARP-type" evidence="7">
    <location>
        <begin position="4"/>
        <end position="95"/>
    </location>
</feature>
<dbReference type="STRING" id="200324.A0A2N5SE21"/>
<comment type="subcellular location">
    <subcellularLocation>
        <location evidence="1">Nucleus</location>
    </subcellularLocation>
</comment>
<evidence type="ECO:0000259" key="7">
    <source>
        <dbReference type="PROSITE" id="PS50064"/>
    </source>
</evidence>
<feature type="compositionally biased region" description="Basic residues" evidence="6">
    <location>
        <begin position="164"/>
        <end position="173"/>
    </location>
</feature>
<dbReference type="PROSITE" id="PS50064">
    <property type="entry name" value="ZF_PARP_2"/>
    <property type="match status" value="1"/>
</dbReference>
<dbReference type="AlphaFoldDB" id="A0A2N5SE21"/>
<feature type="compositionally biased region" description="Basic residues" evidence="6">
    <location>
        <begin position="125"/>
        <end position="138"/>
    </location>
</feature>
<evidence type="ECO:0000313" key="8">
    <source>
        <dbReference type="EMBL" id="PLW11425.1"/>
    </source>
</evidence>
<dbReference type="Gene3D" id="3.30.1740.10">
    <property type="entry name" value="Zinc finger, PARP-type"/>
    <property type="match status" value="1"/>
</dbReference>
<proteinExistence type="predicted"/>
<dbReference type="GO" id="GO:0005634">
    <property type="term" value="C:nucleus"/>
    <property type="evidence" value="ECO:0007669"/>
    <property type="project" value="UniProtKB-SubCell"/>
</dbReference>
<gene>
    <name evidence="8" type="ORF">PCANC_21286</name>
</gene>
<dbReference type="Proteomes" id="UP000235388">
    <property type="component" value="Unassembled WGS sequence"/>
</dbReference>
<keyword evidence="2" id="KW-0479">Metal-binding</keyword>
<dbReference type="Pfam" id="PF00645">
    <property type="entry name" value="zf-PARP"/>
    <property type="match status" value="1"/>
</dbReference>
<evidence type="ECO:0000256" key="2">
    <source>
        <dbReference type="ARBA" id="ARBA00022723"/>
    </source>
</evidence>
<name>A0A2N5SE21_9BASI</name>